<accession>A0A803MTQ7</accession>
<gene>
    <name evidence="3" type="primary">LOC110697177</name>
</gene>
<feature type="domain" description="Bet v I/Major latex protein" evidence="2">
    <location>
        <begin position="9"/>
        <end position="155"/>
    </location>
</feature>
<dbReference type="EnsemblPlants" id="AUR62035048-RA">
    <property type="protein sequence ID" value="AUR62035048-RA:cds"/>
    <property type="gene ID" value="AUR62035048"/>
</dbReference>
<reference evidence="3" key="2">
    <citation type="submission" date="2021-03" db="UniProtKB">
        <authorList>
            <consortium name="EnsemblPlants"/>
        </authorList>
    </citation>
    <scope>IDENTIFICATION</scope>
</reference>
<dbReference type="GO" id="GO:0010427">
    <property type="term" value="F:abscisic acid binding"/>
    <property type="evidence" value="ECO:0007669"/>
    <property type="project" value="InterPro"/>
</dbReference>
<dbReference type="SUPFAM" id="SSF55961">
    <property type="entry name" value="Bet v1-like"/>
    <property type="match status" value="1"/>
</dbReference>
<dbReference type="KEGG" id="cqi:110692544"/>
<dbReference type="Gene3D" id="3.30.530.20">
    <property type="match status" value="1"/>
</dbReference>
<dbReference type="FunFam" id="3.30.530.20:FF:000007">
    <property type="entry name" value="Major pollen allergen Bet v 1-A"/>
    <property type="match status" value="1"/>
</dbReference>
<dbReference type="PANTHER" id="PTHR31213:SF157">
    <property type="entry name" value="MAJOR ALLERGEN MAL D 1-LIKE"/>
    <property type="match status" value="1"/>
</dbReference>
<evidence type="ECO:0000256" key="1">
    <source>
        <dbReference type="ARBA" id="ARBA00009744"/>
    </source>
</evidence>
<dbReference type="SMR" id="A0A803MTQ7"/>
<sequence length="161" mass="17727">MGVSTYTVVDEASSVAPARLFKALCLDNHNVFPTVTPQVIKSIDFVEGDSTVVGCVKQFNFAEGVPYKYLKSKVNELDVENYYVKYTTFEGDVLGDVLDCVVYEAKIEPNGSGSHYKLTAHFHAKGDAVLSKDDAETGLQSMQMSYKAIEEYLCNNPQACT</sequence>
<dbReference type="GO" id="GO:0005634">
    <property type="term" value="C:nucleus"/>
    <property type="evidence" value="ECO:0007669"/>
    <property type="project" value="TreeGrafter"/>
</dbReference>
<proteinExistence type="inferred from homology"/>
<reference evidence="3" key="1">
    <citation type="journal article" date="2017" name="Nature">
        <title>The genome of Chenopodium quinoa.</title>
        <authorList>
            <person name="Jarvis D.E."/>
            <person name="Ho Y.S."/>
            <person name="Lightfoot D.J."/>
            <person name="Schmoeckel S.M."/>
            <person name="Li B."/>
            <person name="Borm T.J.A."/>
            <person name="Ohyanagi H."/>
            <person name="Mineta K."/>
            <person name="Michell C.T."/>
            <person name="Saber N."/>
            <person name="Kharbatia N.M."/>
            <person name="Rupper R.R."/>
            <person name="Sharp A.R."/>
            <person name="Dally N."/>
            <person name="Boughton B.A."/>
            <person name="Woo Y.H."/>
            <person name="Gao G."/>
            <person name="Schijlen E.G.W.M."/>
            <person name="Guo X."/>
            <person name="Momin A.A."/>
            <person name="Negrao S."/>
            <person name="Al-Babili S."/>
            <person name="Gehring C."/>
            <person name="Roessner U."/>
            <person name="Jung C."/>
            <person name="Murphy K."/>
            <person name="Arold S.T."/>
            <person name="Gojobori T."/>
            <person name="van der Linden C.G."/>
            <person name="van Loo E.N."/>
            <person name="Jellen E.N."/>
            <person name="Maughan P.J."/>
            <person name="Tester M."/>
        </authorList>
    </citation>
    <scope>NUCLEOTIDE SEQUENCE [LARGE SCALE GENOMIC DNA]</scope>
    <source>
        <strain evidence="3">cv. PI 614886</strain>
    </source>
</reference>
<dbReference type="OrthoDB" id="1880172at2759"/>
<dbReference type="PRINTS" id="PR00634">
    <property type="entry name" value="BETALLERGEN"/>
</dbReference>
<name>A0A803MTQ7_CHEQI</name>
<dbReference type="GO" id="GO:0038023">
    <property type="term" value="F:signaling receptor activity"/>
    <property type="evidence" value="ECO:0007669"/>
    <property type="project" value="InterPro"/>
</dbReference>
<evidence type="ECO:0000259" key="2">
    <source>
        <dbReference type="Pfam" id="PF00407"/>
    </source>
</evidence>
<protein>
    <recommendedName>
        <fullName evidence="2">Bet v I/Major latex protein domain-containing protein</fullName>
    </recommendedName>
</protein>
<dbReference type="GO" id="GO:0006952">
    <property type="term" value="P:defense response"/>
    <property type="evidence" value="ECO:0007669"/>
    <property type="project" value="InterPro"/>
</dbReference>
<dbReference type="GO" id="GO:0004864">
    <property type="term" value="F:protein phosphatase inhibitor activity"/>
    <property type="evidence" value="ECO:0007669"/>
    <property type="project" value="InterPro"/>
</dbReference>
<dbReference type="PANTHER" id="PTHR31213">
    <property type="entry name" value="OS08G0374000 PROTEIN-RELATED"/>
    <property type="match status" value="1"/>
</dbReference>
<dbReference type="InterPro" id="IPR050279">
    <property type="entry name" value="Plant_def-hormone_signal"/>
</dbReference>
<keyword evidence="4" id="KW-1185">Reference proteome</keyword>
<dbReference type="InterPro" id="IPR024949">
    <property type="entry name" value="Bet_v_I_allergen"/>
</dbReference>
<evidence type="ECO:0000313" key="3">
    <source>
        <dbReference type="EnsemblPlants" id="AUR62035048-RA:cds"/>
    </source>
</evidence>
<dbReference type="Proteomes" id="UP000596660">
    <property type="component" value="Unplaced"/>
</dbReference>
<evidence type="ECO:0000313" key="4">
    <source>
        <dbReference type="Proteomes" id="UP000596660"/>
    </source>
</evidence>
<dbReference type="GO" id="GO:0009738">
    <property type="term" value="P:abscisic acid-activated signaling pathway"/>
    <property type="evidence" value="ECO:0007669"/>
    <property type="project" value="InterPro"/>
</dbReference>
<dbReference type="Pfam" id="PF00407">
    <property type="entry name" value="Bet_v_1"/>
    <property type="match status" value="1"/>
</dbReference>
<dbReference type="OMA" id="FILDSHN"/>
<dbReference type="Gramene" id="AUR62035048-RA">
    <property type="protein sequence ID" value="AUR62035048-RA:cds"/>
    <property type="gene ID" value="AUR62035048"/>
</dbReference>
<organism evidence="3 4">
    <name type="scientific">Chenopodium quinoa</name>
    <name type="common">Quinoa</name>
    <dbReference type="NCBI Taxonomy" id="63459"/>
    <lineage>
        <taxon>Eukaryota</taxon>
        <taxon>Viridiplantae</taxon>
        <taxon>Streptophyta</taxon>
        <taxon>Embryophyta</taxon>
        <taxon>Tracheophyta</taxon>
        <taxon>Spermatophyta</taxon>
        <taxon>Magnoliopsida</taxon>
        <taxon>eudicotyledons</taxon>
        <taxon>Gunneridae</taxon>
        <taxon>Pentapetalae</taxon>
        <taxon>Caryophyllales</taxon>
        <taxon>Chenopodiaceae</taxon>
        <taxon>Chenopodioideae</taxon>
        <taxon>Atripliceae</taxon>
        <taxon>Chenopodium</taxon>
    </lineage>
</organism>
<comment type="similarity">
    <text evidence="1">Belongs to the BetVI family.</text>
</comment>
<dbReference type="InterPro" id="IPR000916">
    <property type="entry name" value="Bet_v_I/MLP"/>
</dbReference>
<dbReference type="InterPro" id="IPR023393">
    <property type="entry name" value="START-like_dom_sf"/>
</dbReference>
<dbReference type="AlphaFoldDB" id="A0A803MTQ7"/>
<dbReference type="CDD" id="cd07816">
    <property type="entry name" value="Bet_v1-like"/>
    <property type="match status" value="1"/>
</dbReference>
<dbReference type="GO" id="GO:0005737">
    <property type="term" value="C:cytoplasm"/>
    <property type="evidence" value="ECO:0007669"/>
    <property type="project" value="TreeGrafter"/>
</dbReference>